<evidence type="ECO:0000256" key="2">
    <source>
        <dbReference type="SAM" id="SignalP"/>
    </source>
</evidence>
<dbReference type="PANTHER" id="PTHR35301:SF3">
    <property type="entry name" value="CLE03 PROTEIN"/>
    <property type="match status" value="1"/>
</dbReference>
<sequence length="136" mass="14634">MAGDTVSSFSTCLVLFLSLLLVSHFTVAMLEQGFSPLTSSNNEGAKKRNAKVAAREDSAQHSKDMALGETGKGSIHVPKREHSQSPSRIFNASAHEVPSGPNPISNRDQFGFLRLQSGLISVKPCFVHISVLKLEA</sequence>
<feature type="compositionally biased region" description="Basic and acidic residues" evidence="1">
    <location>
        <begin position="53"/>
        <end position="66"/>
    </location>
</feature>
<gene>
    <name evidence="3" type="ORF">Fmac_004874</name>
</gene>
<protein>
    <submittedName>
        <fullName evidence="3">Uncharacterized protein</fullName>
    </submittedName>
</protein>
<keyword evidence="2" id="KW-0732">Signal</keyword>
<feature type="signal peptide" evidence="2">
    <location>
        <begin position="1"/>
        <end position="28"/>
    </location>
</feature>
<dbReference type="AlphaFoldDB" id="A0ABD1N6C2"/>
<accession>A0ABD1N6C2</accession>
<proteinExistence type="predicted"/>
<feature type="region of interest" description="Disordered" evidence="1">
    <location>
        <begin position="35"/>
        <end position="87"/>
    </location>
</feature>
<comment type="caution">
    <text evidence="3">The sequence shown here is derived from an EMBL/GenBank/DDBJ whole genome shotgun (WGS) entry which is preliminary data.</text>
</comment>
<organism evidence="3 4">
    <name type="scientific">Flemingia macrophylla</name>
    <dbReference type="NCBI Taxonomy" id="520843"/>
    <lineage>
        <taxon>Eukaryota</taxon>
        <taxon>Viridiplantae</taxon>
        <taxon>Streptophyta</taxon>
        <taxon>Embryophyta</taxon>
        <taxon>Tracheophyta</taxon>
        <taxon>Spermatophyta</taxon>
        <taxon>Magnoliopsida</taxon>
        <taxon>eudicotyledons</taxon>
        <taxon>Gunneridae</taxon>
        <taxon>Pentapetalae</taxon>
        <taxon>rosids</taxon>
        <taxon>fabids</taxon>
        <taxon>Fabales</taxon>
        <taxon>Fabaceae</taxon>
        <taxon>Papilionoideae</taxon>
        <taxon>50 kb inversion clade</taxon>
        <taxon>NPAAA clade</taxon>
        <taxon>indigoferoid/millettioid clade</taxon>
        <taxon>Phaseoleae</taxon>
        <taxon>Flemingia</taxon>
    </lineage>
</organism>
<dbReference type="InterPro" id="IPR037495">
    <property type="entry name" value="CLE41/42/44"/>
</dbReference>
<evidence type="ECO:0000256" key="1">
    <source>
        <dbReference type="SAM" id="MobiDB-lite"/>
    </source>
</evidence>
<dbReference type="Proteomes" id="UP001603857">
    <property type="component" value="Unassembled WGS sequence"/>
</dbReference>
<reference evidence="3 4" key="1">
    <citation type="submission" date="2024-08" db="EMBL/GenBank/DDBJ databases">
        <title>Insights into the chromosomal genome structure of Flemingia macrophylla.</title>
        <authorList>
            <person name="Ding Y."/>
            <person name="Zhao Y."/>
            <person name="Bi W."/>
            <person name="Wu M."/>
            <person name="Zhao G."/>
            <person name="Gong Y."/>
            <person name="Li W."/>
            <person name="Zhang P."/>
        </authorList>
    </citation>
    <scope>NUCLEOTIDE SEQUENCE [LARGE SCALE GENOMIC DNA]</scope>
    <source>
        <strain evidence="3">DYQJB</strain>
        <tissue evidence="3">Leaf</tissue>
    </source>
</reference>
<evidence type="ECO:0000313" key="3">
    <source>
        <dbReference type="EMBL" id="KAL2343589.1"/>
    </source>
</evidence>
<name>A0ABD1N6C2_9FABA</name>
<dbReference type="EMBL" id="JBGMDY010000002">
    <property type="protein sequence ID" value="KAL2343589.1"/>
    <property type="molecule type" value="Genomic_DNA"/>
</dbReference>
<evidence type="ECO:0000313" key="4">
    <source>
        <dbReference type="Proteomes" id="UP001603857"/>
    </source>
</evidence>
<keyword evidence="4" id="KW-1185">Reference proteome</keyword>
<feature type="chain" id="PRO_5044839010" evidence="2">
    <location>
        <begin position="29"/>
        <end position="136"/>
    </location>
</feature>
<dbReference type="PANTHER" id="PTHR35301">
    <property type="entry name" value="CLAVATA3/ESR (CLE)-RELATED PROTEIN 41-RELATED"/>
    <property type="match status" value="1"/>
</dbReference>